<dbReference type="AlphaFoldDB" id="A0A0C3LJC0"/>
<keyword evidence="2" id="KW-1185">Reference proteome</keyword>
<reference evidence="1 2" key="1">
    <citation type="submission" date="2014-04" db="EMBL/GenBank/DDBJ databases">
        <authorList>
            <consortium name="DOE Joint Genome Institute"/>
            <person name="Kuo A."/>
            <person name="Girlanda M."/>
            <person name="Perotto S."/>
            <person name="Kohler A."/>
            <person name="Nagy L.G."/>
            <person name="Floudas D."/>
            <person name="Copeland A."/>
            <person name="Barry K.W."/>
            <person name="Cichocki N."/>
            <person name="Veneault-Fourrey C."/>
            <person name="LaButti K."/>
            <person name="Lindquist E.A."/>
            <person name="Lipzen A."/>
            <person name="Lundell T."/>
            <person name="Morin E."/>
            <person name="Murat C."/>
            <person name="Sun H."/>
            <person name="Tunlid A."/>
            <person name="Henrissat B."/>
            <person name="Grigoriev I.V."/>
            <person name="Hibbett D.S."/>
            <person name="Martin F."/>
            <person name="Nordberg H.P."/>
            <person name="Cantor M.N."/>
            <person name="Hua S.X."/>
        </authorList>
    </citation>
    <scope>NUCLEOTIDE SEQUENCE [LARGE SCALE GENOMIC DNA]</scope>
    <source>
        <strain evidence="1 2">MUT 4182</strain>
    </source>
</reference>
<accession>A0A0C3LJC0</accession>
<evidence type="ECO:0000313" key="1">
    <source>
        <dbReference type="EMBL" id="KIO34173.1"/>
    </source>
</evidence>
<protein>
    <submittedName>
        <fullName evidence="1">Uncharacterized protein</fullName>
    </submittedName>
</protein>
<reference evidence="2" key="2">
    <citation type="submission" date="2015-01" db="EMBL/GenBank/DDBJ databases">
        <title>Evolutionary Origins and Diversification of the Mycorrhizal Mutualists.</title>
        <authorList>
            <consortium name="DOE Joint Genome Institute"/>
            <consortium name="Mycorrhizal Genomics Consortium"/>
            <person name="Kohler A."/>
            <person name="Kuo A."/>
            <person name="Nagy L.G."/>
            <person name="Floudas D."/>
            <person name="Copeland A."/>
            <person name="Barry K.W."/>
            <person name="Cichocki N."/>
            <person name="Veneault-Fourrey C."/>
            <person name="LaButti K."/>
            <person name="Lindquist E.A."/>
            <person name="Lipzen A."/>
            <person name="Lundell T."/>
            <person name="Morin E."/>
            <person name="Murat C."/>
            <person name="Riley R."/>
            <person name="Ohm R."/>
            <person name="Sun H."/>
            <person name="Tunlid A."/>
            <person name="Henrissat B."/>
            <person name="Grigoriev I.V."/>
            <person name="Hibbett D.S."/>
            <person name="Martin F."/>
        </authorList>
    </citation>
    <scope>NUCLEOTIDE SEQUENCE [LARGE SCALE GENOMIC DNA]</scope>
    <source>
        <strain evidence="2">MUT 4182</strain>
    </source>
</reference>
<name>A0A0C3LJC0_9AGAM</name>
<dbReference type="HOGENOM" id="CLU_2851380_0_0_1"/>
<sequence>MSLPPKRLRHQSLDSLTELSYLTPSILSYAPTLCHDPTAPTPLVRAPRPSQLYHRLEDALYNSGR</sequence>
<evidence type="ECO:0000313" key="2">
    <source>
        <dbReference type="Proteomes" id="UP000054248"/>
    </source>
</evidence>
<dbReference type="EMBL" id="KN822944">
    <property type="protein sequence ID" value="KIO34173.1"/>
    <property type="molecule type" value="Genomic_DNA"/>
</dbReference>
<proteinExistence type="predicted"/>
<dbReference type="Proteomes" id="UP000054248">
    <property type="component" value="Unassembled WGS sequence"/>
</dbReference>
<organism evidence="1 2">
    <name type="scientific">Tulasnella calospora MUT 4182</name>
    <dbReference type="NCBI Taxonomy" id="1051891"/>
    <lineage>
        <taxon>Eukaryota</taxon>
        <taxon>Fungi</taxon>
        <taxon>Dikarya</taxon>
        <taxon>Basidiomycota</taxon>
        <taxon>Agaricomycotina</taxon>
        <taxon>Agaricomycetes</taxon>
        <taxon>Cantharellales</taxon>
        <taxon>Tulasnellaceae</taxon>
        <taxon>Tulasnella</taxon>
    </lineage>
</organism>
<gene>
    <name evidence="1" type="ORF">M407DRAFT_17080</name>
</gene>